<dbReference type="FunFam" id="3.40.50.720:FF:000084">
    <property type="entry name" value="Short-chain dehydrogenase reductase"/>
    <property type="match status" value="1"/>
</dbReference>
<dbReference type="Proteomes" id="UP000286246">
    <property type="component" value="Unassembled WGS sequence"/>
</dbReference>
<dbReference type="Gene3D" id="3.40.50.720">
    <property type="entry name" value="NAD(P)-binding Rossmann-like Domain"/>
    <property type="match status" value="1"/>
</dbReference>
<dbReference type="PANTHER" id="PTHR43180">
    <property type="entry name" value="3-OXOACYL-(ACYL-CARRIER-PROTEIN) REDUCTASE (AFU_ORTHOLOGUE AFUA_6G11210)"/>
    <property type="match status" value="1"/>
</dbReference>
<dbReference type="PANTHER" id="PTHR43180:SF28">
    <property type="entry name" value="NAD(P)-BINDING ROSSMANN-FOLD SUPERFAMILY PROTEIN"/>
    <property type="match status" value="1"/>
</dbReference>
<name>A0A420BHZ3_SPHD1</name>
<dbReference type="EMBL" id="RAPY01000001">
    <property type="protein sequence ID" value="RKE56319.1"/>
    <property type="molecule type" value="Genomic_DNA"/>
</dbReference>
<organism evidence="6 7">
    <name type="scientific">Sphingobacterium detergens</name>
    <dbReference type="NCBI Taxonomy" id="1145106"/>
    <lineage>
        <taxon>Bacteria</taxon>
        <taxon>Pseudomonadati</taxon>
        <taxon>Bacteroidota</taxon>
        <taxon>Sphingobacteriia</taxon>
        <taxon>Sphingobacteriales</taxon>
        <taxon>Sphingobacteriaceae</taxon>
        <taxon>Sphingobacterium</taxon>
    </lineage>
</organism>
<dbReference type="Pfam" id="PF13561">
    <property type="entry name" value="adh_short_C2"/>
    <property type="match status" value="1"/>
</dbReference>
<dbReference type="GO" id="GO:0016491">
    <property type="term" value="F:oxidoreductase activity"/>
    <property type="evidence" value="ECO:0007669"/>
    <property type="project" value="UniProtKB-KW"/>
</dbReference>
<keyword evidence="4" id="KW-0443">Lipid metabolism</keyword>
<dbReference type="GO" id="GO:0008202">
    <property type="term" value="P:steroid metabolic process"/>
    <property type="evidence" value="ECO:0007669"/>
    <property type="project" value="UniProtKB-KW"/>
</dbReference>
<keyword evidence="2" id="KW-0560">Oxidoreductase</keyword>
<dbReference type="InterPro" id="IPR036291">
    <property type="entry name" value="NAD(P)-bd_dom_sf"/>
</dbReference>
<evidence type="ECO:0000256" key="3">
    <source>
        <dbReference type="ARBA" id="ARBA00023027"/>
    </source>
</evidence>
<dbReference type="PRINTS" id="PR00080">
    <property type="entry name" value="SDRFAMILY"/>
</dbReference>
<sequence length="288" mass="30576">MVIQGLQFNKLSSHTAAEEIIKVFDLNYMTMNRLENKVAIITGAASGIGLATAKLFHQHGAIVIAADIQEELLKEELTSLQDSGKIKTEKLDVSLEENWYRLVTDTIESFGRIDILINNAAIHSADAGILGTTLDSWNKLMSINSTGVFLGTKAVLPYLQKNGGGSIVNVASIAALVGGMNADAGAAAYSASKGSVRSLSRHTAQHFAKDKIRCNSIYPGGVLTPMMLKGLRDGGFSEEQVSGTGPIPLPPYVAEAIDIAYGILYLASDEAKYVTGAELVIDGGFVSQ</sequence>
<evidence type="ECO:0000256" key="2">
    <source>
        <dbReference type="ARBA" id="ARBA00023002"/>
    </source>
</evidence>
<evidence type="ECO:0000256" key="1">
    <source>
        <dbReference type="ARBA" id="ARBA00006484"/>
    </source>
</evidence>
<evidence type="ECO:0000256" key="5">
    <source>
        <dbReference type="ARBA" id="ARBA00023221"/>
    </source>
</evidence>
<keyword evidence="3" id="KW-0520">NAD</keyword>
<dbReference type="AlphaFoldDB" id="A0A420BHZ3"/>
<comment type="similarity">
    <text evidence="1">Belongs to the short-chain dehydrogenases/reductases (SDR) family.</text>
</comment>
<keyword evidence="5" id="KW-0753">Steroid metabolism</keyword>
<dbReference type="InterPro" id="IPR020904">
    <property type="entry name" value="Sc_DH/Rdtase_CS"/>
</dbReference>
<accession>A0A420BHZ3</accession>
<evidence type="ECO:0000313" key="6">
    <source>
        <dbReference type="EMBL" id="RKE56319.1"/>
    </source>
</evidence>
<dbReference type="PRINTS" id="PR00081">
    <property type="entry name" value="GDHRDH"/>
</dbReference>
<dbReference type="InterPro" id="IPR002347">
    <property type="entry name" value="SDR_fam"/>
</dbReference>
<reference evidence="6 7" key="1">
    <citation type="submission" date="2018-09" db="EMBL/GenBank/DDBJ databases">
        <title>Genomic Encyclopedia of Type Strains, Phase III (KMG-III): the genomes of soil and plant-associated and newly described type strains.</title>
        <authorList>
            <person name="Whitman W."/>
        </authorList>
    </citation>
    <scope>NUCLEOTIDE SEQUENCE [LARGE SCALE GENOMIC DNA]</scope>
    <source>
        <strain evidence="6 7">CECT 7938</strain>
    </source>
</reference>
<keyword evidence="7" id="KW-1185">Reference proteome</keyword>
<dbReference type="SUPFAM" id="SSF51735">
    <property type="entry name" value="NAD(P)-binding Rossmann-fold domains"/>
    <property type="match status" value="1"/>
</dbReference>
<gene>
    <name evidence="6" type="ORF">DFQ12_1176</name>
</gene>
<dbReference type="PROSITE" id="PS00061">
    <property type="entry name" value="ADH_SHORT"/>
    <property type="match status" value="1"/>
</dbReference>
<evidence type="ECO:0000313" key="7">
    <source>
        <dbReference type="Proteomes" id="UP000286246"/>
    </source>
</evidence>
<comment type="caution">
    <text evidence="6">The sequence shown here is derived from an EMBL/GenBank/DDBJ whole genome shotgun (WGS) entry which is preliminary data.</text>
</comment>
<proteinExistence type="inferred from homology"/>
<evidence type="ECO:0000256" key="4">
    <source>
        <dbReference type="ARBA" id="ARBA00023098"/>
    </source>
</evidence>
<protein>
    <submittedName>
        <fullName evidence="6">NAD(P)-dependent dehydrogenase (Short-subunit alcohol dehydrogenase family)</fullName>
    </submittedName>
</protein>